<proteinExistence type="predicted"/>
<accession>B9TMC9</accession>
<evidence type="ECO:0000313" key="2">
    <source>
        <dbReference type="Proteomes" id="UP000008311"/>
    </source>
</evidence>
<feature type="non-terminal residue" evidence="1">
    <location>
        <position position="1"/>
    </location>
</feature>
<keyword evidence="2" id="KW-1185">Reference proteome</keyword>
<reference evidence="2" key="1">
    <citation type="journal article" date="2010" name="Nat. Biotechnol.">
        <title>Draft genome sequence of the oilseed species Ricinus communis.</title>
        <authorList>
            <person name="Chan A.P."/>
            <person name="Crabtree J."/>
            <person name="Zhao Q."/>
            <person name="Lorenzi H."/>
            <person name="Orvis J."/>
            <person name="Puiu D."/>
            <person name="Melake-Berhan A."/>
            <person name="Jones K.M."/>
            <person name="Redman J."/>
            <person name="Chen G."/>
            <person name="Cahoon E.B."/>
            <person name="Gedil M."/>
            <person name="Stanke M."/>
            <person name="Haas B.J."/>
            <person name="Wortman J.R."/>
            <person name="Fraser-Liggett C.M."/>
            <person name="Ravel J."/>
            <person name="Rabinowicz P.D."/>
        </authorList>
    </citation>
    <scope>NUCLEOTIDE SEQUENCE [LARGE SCALE GENOMIC DNA]</scope>
    <source>
        <strain evidence="2">cv. Hale</strain>
    </source>
</reference>
<evidence type="ECO:0000313" key="1">
    <source>
        <dbReference type="EMBL" id="EEF22985.1"/>
    </source>
</evidence>
<name>B9TMC9_RICCO</name>
<sequence length="282" mass="31068">DRAVGADLVQSFGRVLDDVGELALAPPQVALRLAPPRRFRVQRLHFLLEPDEVDVDGLPGRQRCRHVGAGMVMRHADLTEHVRHVGGWEQGPGIRAEQRKIELARQLVPQPLQVQGRVVAAARAQQRHHLAERVHRHAAGAGFGHDAADLVLETRAVGPAVRHHARQRRFGVEPRDVARRRRGTPFRARQLVQAPAQRIRVRAGGDDDTPSPCPQCPLDKGRHLVEQRLAVVVETHEMPRLSVFAGQQVVGLDQHGSLVGGRSGGAVLPVVTLTSRIETCQR</sequence>
<organism evidence="1 2">
    <name type="scientific">Ricinus communis</name>
    <name type="common">Castor bean</name>
    <dbReference type="NCBI Taxonomy" id="3988"/>
    <lineage>
        <taxon>Eukaryota</taxon>
        <taxon>Viridiplantae</taxon>
        <taxon>Streptophyta</taxon>
        <taxon>Embryophyta</taxon>
        <taxon>Tracheophyta</taxon>
        <taxon>Spermatophyta</taxon>
        <taxon>Magnoliopsida</taxon>
        <taxon>eudicotyledons</taxon>
        <taxon>Gunneridae</taxon>
        <taxon>Pentapetalae</taxon>
        <taxon>rosids</taxon>
        <taxon>fabids</taxon>
        <taxon>Malpighiales</taxon>
        <taxon>Euphorbiaceae</taxon>
        <taxon>Acalyphoideae</taxon>
        <taxon>Acalypheae</taxon>
        <taxon>Ricinus</taxon>
    </lineage>
</organism>
<dbReference type="AlphaFoldDB" id="B9TMC9"/>
<protein>
    <submittedName>
        <fullName evidence="1">Uncharacterized protein</fullName>
    </submittedName>
</protein>
<dbReference type="EMBL" id="EQ988685">
    <property type="protein sequence ID" value="EEF22985.1"/>
    <property type="molecule type" value="Genomic_DNA"/>
</dbReference>
<dbReference type="InParanoid" id="B9TMC9"/>
<dbReference type="Proteomes" id="UP000008311">
    <property type="component" value="Unassembled WGS sequence"/>
</dbReference>
<gene>
    <name evidence="1" type="ORF">RCOM_2112260</name>
</gene>